<dbReference type="PROSITE" id="PS50263">
    <property type="entry name" value="CN_HYDROLASE"/>
    <property type="match status" value="1"/>
</dbReference>
<name>A0A494YD69_9BURK</name>
<dbReference type="Pfam" id="PF00795">
    <property type="entry name" value="CN_hydrolase"/>
    <property type="match status" value="1"/>
</dbReference>
<dbReference type="Gene3D" id="3.60.110.10">
    <property type="entry name" value="Carbon-nitrogen hydrolase"/>
    <property type="match status" value="1"/>
</dbReference>
<evidence type="ECO:0000313" key="3">
    <source>
        <dbReference type="EMBL" id="RKP58668.1"/>
    </source>
</evidence>
<keyword evidence="4" id="KW-1185">Reference proteome</keyword>
<gene>
    <name evidence="3" type="ORF">D7S86_01620</name>
</gene>
<dbReference type="InterPro" id="IPR036526">
    <property type="entry name" value="C-N_Hydrolase_sf"/>
</dbReference>
<proteinExistence type="predicted"/>
<organism evidence="3 4">
    <name type="scientific">Pararobbsia silviterrae</name>
    <dbReference type="NCBI Taxonomy" id="1792498"/>
    <lineage>
        <taxon>Bacteria</taxon>
        <taxon>Pseudomonadati</taxon>
        <taxon>Pseudomonadota</taxon>
        <taxon>Betaproteobacteria</taxon>
        <taxon>Burkholderiales</taxon>
        <taxon>Burkholderiaceae</taxon>
        <taxon>Pararobbsia</taxon>
    </lineage>
</organism>
<dbReference type="SUPFAM" id="SSF56317">
    <property type="entry name" value="Carbon-nitrogen hydrolase"/>
    <property type="match status" value="1"/>
</dbReference>
<keyword evidence="1 3" id="KW-0378">Hydrolase</keyword>
<feature type="domain" description="CN hydrolase" evidence="2">
    <location>
        <begin position="72"/>
        <end position="314"/>
    </location>
</feature>
<sequence>MRHSGMASPRIRVCFTASRGSIVAAALHRILGSRSCSRMMERPTRSTQSTTRLSLESFMVSASDLNVPQAPIRVAVAQTDPRLNDVPHNQNIVRQMTLQAAEQDAKLVVFPECMLTGYCFASRQEGLDNGLDIDGPEIADVIRLAAQTQMHIALGFVEVDRTGATEKLYNTAVLITPQGRVHAYRKVHLPDLGVDRFVDTGDLPITVFDTDIGRIAFSICYEARFPEHSRVLALQGVQLLLHITNLPRIANAVVDVLLPARALENHVFVLSSGRIGLERNYQFLGHSRIFGLQGEILARASGDTVELITADLSPAQADLKTQTIDAQDGKPDPHQFRMFSDRHPELYGLISHSN</sequence>
<comment type="caution">
    <text evidence="3">The sequence shown here is derived from an EMBL/GenBank/DDBJ whole genome shotgun (WGS) entry which is preliminary data.</text>
</comment>
<dbReference type="InterPro" id="IPR050345">
    <property type="entry name" value="Aliph_Amidase/BUP"/>
</dbReference>
<protein>
    <submittedName>
        <fullName evidence="3">Carbon-nitrogen hydrolase family protein</fullName>
    </submittedName>
</protein>
<evidence type="ECO:0000313" key="4">
    <source>
        <dbReference type="Proteomes" id="UP000270342"/>
    </source>
</evidence>
<accession>A0A494YD69</accession>
<dbReference type="EMBL" id="RBZU01000001">
    <property type="protein sequence ID" value="RKP58668.1"/>
    <property type="molecule type" value="Genomic_DNA"/>
</dbReference>
<dbReference type="GO" id="GO:0016811">
    <property type="term" value="F:hydrolase activity, acting on carbon-nitrogen (but not peptide) bonds, in linear amides"/>
    <property type="evidence" value="ECO:0007669"/>
    <property type="project" value="UniProtKB-ARBA"/>
</dbReference>
<dbReference type="PANTHER" id="PTHR43674:SF2">
    <property type="entry name" value="BETA-UREIDOPROPIONASE"/>
    <property type="match status" value="1"/>
</dbReference>
<reference evidence="3 4" key="1">
    <citation type="submission" date="2018-10" db="EMBL/GenBank/DDBJ databases">
        <title>Robbsia sp. DHC34, isolated from soil.</title>
        <authorList>
            <person name="Gao Z.-H."/>
            <person name="Qiu L.-H."/>
        </authorList>
    </citation>
    <scope>NUCLEOTIDE SEQUENCE [LARGE SCALE GENOMIC DNA]</scope>
    <source>
        <strain evidence="3 4">DHC34</strain>
    </source>
</reference>
<dbReference type="AlphaFoldDB" id="A0A494YD69"/>
<evidence type="ECO:0000256" key="1">
    <source>
        <dbReference type="ARBA" id="ARBA00022801"/>
    </source>
</evidence>
<dbReference type="PANTHER" id="PTHR43674">
    <property type="entry name" value="NITRILASE C965.09-RELATED"/>
    <property type="match status" value="1"/>
</dbReference>
<dbReference type="Proteomes" id="UP000270342">
    <property type="component" value="Unassembled WGS sequence"/>
</dbReference>
<dbReference type="InterPro" id="IPR003010">
    <property type="entry name" value="C-N_Hydrolase"/>
</dbReference>
<dbReference type="CDD" id="cd07197">
    <property type="entry name" value="nitrilase"/>
    <property type="match status" value="1"/>
</dbReference>
<evidence type="ECO:0000259" key="2">
    <source>
        <dbReference type="PROSITE" id="PS50263"/>
    </source>
</evidence>